<dbReference type="AlphaFoldDB" id="A0A381NWV3"/>
<proteinExistence type="predicted"/>
<organism evidence="1">
    <name type="scientific">marine metagenome</name>
    <dbReference type="NCBI Taxonomy" id="408172"/>
    <lineage>
        <taxon>unclassified sequences</taxon>
        <taxon>metagenomes</taxon>
        <taxon>ecological metagenomes</taxon>
    </lineage>
</organism>
<protein>
    <recommendedName>
        <fullName evidence="2">Macroglobulin domain-containing protein</fullName>
    </recommendedName>
</protein>
<evidence type="ECO:0000313" key="1">
    <source>
        <dbReference type="EMBL" id="SUZ59102.1"/>
    </source>
</evidence>
<name>A0A381NWV3_9ZZZZ</name>
<evidence type="ECO:0008006" key="2">
    <source>
        <dbReference type="Google" id="ProtNLM"/>
    </source>
</evidence>
<gene>
    <name evidence="1" type="ORF">METZ01_LOCUS11956</name>
</gene>
<dbReference type="EMBL" id="UINC01000663">
    <property type="protein sequence ID" value="SUZ59102.1"/>
    <property type="molecule type" value="Genomic_DNA"/>
</dbReference>
<reference evidence="1" key="1">
    <citation type="submission" date="2018-05" db="EMBL/GenBank/DDBJ databases">
        <authorList>
            <person name="Lanie J.A."/>
            <person name="Ng W.-L."/>
            <person name="Kazmierczak K.M."/>
            <person name="Andrzejewski T.M."/>
            <person name="Davidsen T.M."/>
            <person name="Wayne K.J."/>
            <person name="Tettelin H."/>
            <person name="Glass J.I."/>
            <person name="Rusch D."/>
            <person name="Podicherti R."/>
            <person name="Tsui H.-C.T."/>
            <person name="Winkler M.E."/>
        </authorList>
    </citation>
    <scope>NUCLEOTIDE SEQUENCE</scope>
</reference>
<sequence length="144" mass="16970">MSVFTLFSIFLLSSEPADTIEKLPVENFLETVRIIHHPEEIMFQGRVYDLELFVHFPEDSLESVSLFIRTDTTSRYQEIPMKLNRGRYSVRYDPAVFPGLLLQYFFVVRLKDYSIFATPINNNGVIQPVIHKLINPVEYYKKEF</sequence>
<accession>A0A381NWV3</accession>